<dbReference type="PANTHER" id="PTHR24020:SF20">
    <property type="entry name" value="PH DOMAIN-CONTAINING PROTEIN"/>
    <property type="match status" value="1"/>
</dbReference>
<evidence type="ECO:0000313" key="3">
    <source>
        <dbReference type="EMBL" id="RMX41076.1"/>
    </source>
</evidence>
<dbReference type="OrthoDB" id="5980515at2759"/>
<dbReference type="InterPro" id="IPR036465">
    <property type="entry name" value="vWFA_dom_sf"/>
</dbReference>
<sequence>MSRLSSCLFSLLCLLAILTGQISGFIWRTPPPPLTYPADPADSFYQAFQTVPPLSVTADKFMSSFLGIGRHIKRSYWDEDVVLVIDGSGSIGSCEFDKGKKALVNLVGKMKKPGYDTRYAVVTYSSSSKVNFKFTPRLTAASKIMSIRYPGGGTNTQAGLAEAKKLLFDDPSSGRRRGSEKIVILVTDGMSNSKHLTIRKAQELKGKGVKILVVAVGSSIYGIDEMVKVASSPTRDMFRVETVRDFYEVTKLILQKAFSDQWKISPNQDNPPCLYGKYAVVTLATGATTDFNFVANPDAGFKIKNLPFIPRSTNTQAALKEAKRILKVPIQVGNIRVLKRLLSLSPIAFQMLIPRRPCKTANLLKASGVEIFVVAVGNYNTEIVEIASPDRKDHVFRFTNTSGFLDVTKLAFKLIQSDTSNLNLCLSLPSAFQTVPPLSVTANKFMSSFLGIGSHWSGISKRSFGNEDVVLVIDGSESIGSCEFDKGKKALENLMGRMVRPGYDTRYAAVTFSSSSKVNFKFTPSRTAASKIMNIPYPGEGTNTQAGLAEAKRLLFDDLSSGRREGSEKVVILITDGQSNAQCHLTIPKAQELKKRQVKIFVFVVGSYVRGMDEMVKVASDPPTDHMFRVETLGGLYEVTRLILQKAFPDEWKISSGQYNPPCRYRK</sequence>
<dbReference type="Gene3D" id="3.40.50.410">
    <property type="entry name" value="von Willebrand factor, type A domain"/>
    <property type="match status" value="3"/>
</dbReference>
<feature type="domain" description="VWFA" evidence="2">
    <location>
        <begin position="468"/>
        <end position="643"/>
    </location>
</feature>
<dbReference type="InterPro" id="IPR050525">
    <property type="entry name" value="ECM_Assembly_Org"/>
</dbReference>
<keyword evidence="1" id="KW-0732">Signal</keyword>
<name>A0A3M6TI84_POCDA</name>
<protein>
    <recommendedName>
        <fullName evidence="2">VWFA domain-containing protein</fullName>
    </recommendedName>
</protein>
<feature type="domain" description="VWFA" evidence="2">
    <location>
        <begin position="80"/>
        <end position="257"/>
    </location>
</feature>
<reference evidence="3 4" key="1">
    <citation type="journal article" date="2018" name="Sci. Rep.">
        <title>Comparative analysis of the Pocillopora damicornis genome highlights role of immune system in coral evolution.</title>
        <authorList>
            <person name="Cunning R."/>
            <person name="Bay R.A."/>
            <person name="Gillette P."/>
            <person name="Baker A.C."/>
            <person name="Traylor-Knowles N."/>
        </authorList>
    </citation>
    <scope>NUCLEOTIDE SEQUENCE [LARGE SCALE GENOMIC DNA]</scope>
    <source>
        <strain evidence="3">RSMAS</strain>
        <tissue evidence="3">Whole animal</tissue>
    </source>
</reference>
<gene>
    <name evidence="3" type="ORF">pdam_00003232</name>
</gene>
<dbReference type="SMART" id="SM00327">
    <property type="entry name" value="VWA"/>
    <property type="match status" value="2"/>
</dbReference>
<dbReference type="PROSITE" id="PS50234">
    <property type="entry name" value="VWFA"/>
    <property type="match status" value="2"/>
</dbReference>
<dbReference type="SUPFAM" id="SSF53300">
    <property type="entry name" value="vWA-like"/>
    <property type="match status" value="3"/>
</dbReference>
<feature type="chain" id="PRO_5018108171" description="VWFA domain-containing protein" evidence="1">
    <location>
        <begin position="25"/>
        <end position="667"/>
    </location>
</feature>
<dbReference type="Pfam" id="PF00092">
    <property type="entry name" value="VWA"/>
    <property type="match status" value="2"/>
</dbReference>
<evidence type="ECO:0000313" key="4">
    <source>
        <dbReference type="Proteomes" id="UP000275408"/>
    </source>
</evidence>
<dbReference type="STRING" id="46731.A0A3M6TI84"/>
<dbReference type="CDD" id="cd01450">
    <property type="entry name" value="vWFA_subfamily_ECM"/>
    <property type="match status" value="2"/>
</dbReference>
<organism evidence="3 4">
    <name type="scientific">Pocillopora damicornis</name>
    <name type="common">Cauliflower coral</name>
    <name type="synonym">Millepora damicornis</name>
    <dbReference type="NCBI Taxonomy" id="46731"/>
    <lineage>
        <taxon>Eukaryota</taxon>
        <taxon>Metazoa</taxon>
        <taxon>Cnidaria</taxon>
        <taxon>Anthozoa</taxon>
        <taxon>Hexacorallia</taxon>
        <taxon>Scleractinia</taxon>
        <taxon>Astrocoeniina</taxon>
        <taxon>Pocilloporidae</taxon>
        <taxon>Pocillopora</taxon>
    </lineage>
</organism>
<proteinExistence type="predicted"/>
<dbReference type="PANTHER" id="PTHR24020">
    <property type="entry name" value="COLLAGEN ALPHA"/>
    <property type="match status" value="1"/>
</dbReference>
<dbReference type="AlphaFoldDB" id="A0A3M6TI84"/>
<evidence type="ECO:0000259" key="2">
    <source>
        <dbReference type="PROSITE" id="PS50234"/>
    </source>
</evidence>
<dbReference type="EMBL" id="RCHS01003527">
    <property type="protein sequence ID" value="RMX41076.1"/>
    <property type="molecule type" value="Genomic_DNA"/>
</dbReference>
<dbReference type="Proteomes" id="UP000275408">
    <property type="component" value="Unassembled WGS sequence"/>
</dbReference>
<dbReference type="InterPro" id="IPR002035">
    <property type="entry name" value="VWF_A"/>
</dbReference>
<feature type="signal peptide" evidence="1">
    <location>
        <begin position="1"/>
        <end position="24"/>
    </location>
</feature>
<dbReference type="PRINTS" id="PR00453">
    <property type="entry name" value="VWFADOMAIN"/>
</dbReference>
<accession>A0A3M6TI84</accession>
<comment type="caution">
    <text evidence="3">The sequence shown here is derived from an EMBL/GenBank/DDBJ whole genome shotgun (WGS) entry which is preliminary data.</text>
</comment>
<evidence type="ECO:0000256" key="1">
    <source>
        <dbReference type="SAM" id="SignalP"/>
    </source>
</evidence>
<keyword evidence="4" id="KW-1185">Reference proteome</keyword>